<protein>
    <submittedName>
        <fullName evidence="1">Uncharacterized protein</fullName>
    </submittedName>
</protein>
<reference evidence="1" key="1">
    <citation type="submission" date="2023-10" db="EMBL/GenBank/DDBJ databases">
        <authorList>
            <person name="Chen Y."/>
            <person name="Shah S."/>
            <person name="Dougan E. K."/>
            <person name="Thang M."/>
            <person name="Chan C."/>
        </authorList>
    </citation>
    <scope>NUCLEOTIDE SEQUENCE [LARGE SCALE GENOMIC DNA]</scope>
</reference>
<proteinExistence type="predicted"/>
<comment type="caution">
    <text evidence="1">The sequence shown here is derived from an EMBL/GenBank/DDBJ whole genome shotgun (WGS) entry which is preliminary data.</text>
</comment>
<name>A0ABN9T770_9DINO</name>
<keyword evidence="2" id="KW-1185">Reference proteome</keyword>
<dbReference type="Proteomes" id="UP001189429">
    <property type="component" value="Unassembled WGS sequence"/>
</dbReference>
<evidence type="ECO:0000313" key="2">
    <source>
        <dbReference type="Proteomes" id="UP001189429"/>
    </source>
</evidence>
<sequence length="148" mass="17207">MEECVCDLKEARRAGKPDLYSEQLTRVLQDQRAQLFGGSLASSSDIYRRQAEERRHLLQRRVSFRFRLASTGNDMEQPEEVQLELRMACKAVADEGDAMEVPAEKPAAQEYWETTAKYVQQPEELAEMVRYSPRRGSRRRRPTARRIS</sequence>
<evidence type="ECO:0000313" key="1">
    <source>
        <dbReference type="EMBL" id="CAK0840931.1"/>
    </source>
</evidence>
<organism evidence="1 2">
    <name type="scientific">Prorocentrum cordatum</name>
    <dbReference type="NCBI Taxonomy" id="2364126"/>
    <lineage>
        <taxon>Eukaryota</taxon>
        <taxon>Sar</taxon>
        <taxon>Alveolata</taxon>
        <taxon>Dinophyceae</taxon>
        <taxon>Prorocentrales</taxon>
        <taxon>Prorocentraceae</taxon>
        <taxon>Prorocentrum</taxon>
    </lineage>
</organism>
<dbReference type="EMBL" id="CAUYUJ010014412">
    <property type="protein sequence ID" value="CAK0840931.1"/>
    <property type="molecule type" value="Genomic_DNA"/>
</dbReference>
<gene>
    <name evidence="1" type="ORF">PCOR1329_LOCUS36257</name>
</gene>
<accession>A0ABN9T770</accession>